<sequence>MLQVVQEGNLAPFVINTMKRGRRDRERQRTPRAPHPLGLQERRYICESPNHRGKDCSFLAQK</sequence>
<organism evidence="1 2">
    <name type="scientific">Chlorocebus sabaeus</name>
    <name type="common">Green monkey</name>
    <name type="synonym">Simia sabaea</name>
    <dbReference type="NCBI Taxonomy" id="60711"/>
    <lineage>
        <taxon>Eukaryota</taxon>
        <taxon>Metazoa</taxon>
        <taxon>Chordata</taxon>
        <taxon>Craniata</taxon>
        <taxon>Vertebrata</taxon>
        <taxon>Euteleostomi</taxon>
        <taxon>Mammalia</taxon>
        <taxon>Eutheria</taxon>
        <taxon>Euarchontoglires</taxon>
        <taxon>Primates</taxon>
        <taxon>Haplorrhini</taxon>
        <taxon>Catarrhini</taxon>
        <taxon>Cercopithecidae</taxon>
        <taxon>Cercopithecinae</taxon>
        <taxon>Chlorocebus</taxon>
    </lineage>
</organism>
<accession>A0A0D9R6T5</accession>
<reference evidence="1" key="2">
    <citation type="submission" date="2025-08" db="UniProtKB">
        <authorList>
            <consortium name="Ensembl"/>
        </authorList>
    </citation>
    <scope>IDENTIFICATION</scope>
</reference>
<name>A0A0D9R6T5_CHLSB</name>
<dbReference type="Proteomes" id="UP000029965">
    <property type="component" value="Chromosome 17"/>
</dbReference>
<dbReference type="AlphaFoldDB" id="A0A0D9R6T5"/>
<reference evidence="1" key="3">
    <citation type="submission" date="2025-09" db="UniProtKB">
        <authorList>
            <consortium name="Ensembl"/>
        </authorList>
    </citation>
    <scope>IDENTIFICATION</scope>
</reference>
<dbReference type="Ensembl" id="ENSCSAT00000006112.1">
    <property type="protein sequence ID" value="ENSCSAP00000004324.1"/>
    <property type="gene ID" value="ENSCSAG00000008061.1"/>
</dbReference>
<evidence type="ECO:0000313" key="2">
    <source>
        <dbReference type="Proteomes" id="UP000029965"/>
    </source>
</evidence>
<dbReference type="EMBL" id="AQIB01159663">
    <property type="status" value="NOT_ANNOTATED_CDS"/>
    <property type="molecule type" value="Genomic_DNA"/>
</dbReference>
<dbReference type="eggNOG" id="ENOG502TERS">
    <property type="taxonomic scope" value="Eukaryota"/>
</dbReference>
<dbReference type="Bgee" id="ENSCSAG00000008061">
    <property type="expression patterns" value="Expressed in blood and 5 other cell types or tissues"/>
</dbReference>
<protein>
    <submittedName>
        <fullName evidence="1">Uncharacterized protein</fullName>
    </submittedName>
</protein>
<keyword evidence="2" id="KW-1185">Reference proteome</keyword>
<reference evidence="1 2" key="1">
    <citation type="submission" date="2014-03" db="EMBL/GenBank/DDBJ databases">
        <authorList>
            <person name="Warren W."/>
            <person name="Wilson R.K."/>
        </authorList>
    </citation>
    <scope>NUCLEOTIDE SEQUENCE</scope>
</reference>
<proteinExistence type="predicted"/>
<evidence type="ECO:0000313" key="1">
    <source>
        <dbReference type="Ensembl" id="ENSCSAP00000004324.1"/>
    </source>
</evidence>